<feature type="domain" description="HTH marR-type" evidence="1">
    <location>
        <begin position="25"/>
        <end position="158"/>
    </location>
</feature>
<dbReference type="InterPro" id="IPR036390">
    <property type="entry name" value="WH_DNA-bd_sf"/>
</dbReference>
<organism evidence="2 3">
    <name type="scientific">Salininema proteolyticum</name>
    <dbReference type="NCBI Taxonomy" id="1607685"/>
    <lineage>
        <taxon>Bacteria</taxon>
        <taxon>Bacillati</taxon>
        <taxon>Actinomycetota</taxon>
        <taxon>Actinomycetes</taxon>
        <taxon>Glycomycetales</taxon>
        <taxon>Glycomycetaceae</taxon>
        <taxon>Salininema</taxon>
    </lineage>
</organism>
<dbReference type="SUPFAM" id="SSF46785">
    <property type="entry name" value="Winged helix' DNA-binding domain"/>
    <property type="match status" value="1"/>
</dbReference>
<keyword evidence="3" id="KW-1185">Reference proteome</keyword>
<accession>A0ABV8U2R8</accession>
<proteinExistence type="predicted"/>
<dbReference type="PANTHER" id="PTHR33164:SF104">
    <property type="entry name" value="TRANSCRIPTIONAL REGULATORY PROTEIN"/>
    <property type="match status" value="1"/>
</dbReference>
<dbReference type="InterPro" id="IPR039422">
    <property type="entry name" value="MarR/SlyA-like"/>
</dbReference>
<dbReference type="EMBL" id="JBHSDK010000030">
    <property type="protein sequence ID" value="MFC4337404.1"/>
    <property type="molecule type" value="Genomic_DNA"/>
</dbReference>
<evidence type="ECO:0000313" key="3">
    <source>
        <dbReference type="Proteomes" id="UP001595823"/>
    </source>
</evidence>
<name>A0ABV8U2R8_9ACTN</name>
<dbReference type="InterPro" id="IPR036388">
    <property type="entry name" value="WH-like_DNA-bd_sf"/>
</dbReference>
<reference evidence="3" key="1">
    <citation type="journal article" date="2019" name="Int. J. Syst. Evol. Microbiol.">
        <title>The Global Catalogue of Microorganisms (GCM) 10K type strain sequencing project: providing services to taxonomists for standard genome sequencing and annotation.</title>
        <authorList>
            <consortium name="The Broad Institute Genomics Platform"/>
            <consortium name="The Broad Institute Genome Sequencing Center for Infectious Disease"/>
            <person name="Wu L."/>
            <person name="Ma J."/>
        </authorList>
    </citation>
    <scope>NUCLEOTIDE SEQUENCE [LARGE SCALE GENOMIC DNA]</scope>
    <source>
        <strain evidence="3">IBRC-M 10908</strain>
    </source>
</reference>
<protein>
    <submittedName>
        <fullName evidence="2">MarR family winged helix-turn-helix transcriptional regulator</fullName>
    </submittedName>
</protein>
<sequence length="171" mass="19111">MTRIDRAEAIARAWRRERPDLDPSSIGVVTRVWHLAKVFGDERRRLLAEKDIEPSLMNLLGTLRRSGEPYALTTRELADRDAVTPAAISQRLTRAEKKGWVTREPAGGRSVLVRLTDTGREVVDDTAGAIFDCEDDLLRALPPERRELLAELLRDLCLDLDDGSPVGQVGD</sequence>
<gene>
    <name evidence="2" type="ORF">ACFPET_19580</name>
</gene>
<dbReference type="Proteomes" id="UP001595823">
    <property type="component" value="Unassembled WGS sequence"/>
</dbReference>
<dbReference type="InterPro" id="IPR000835">
    <property type="entry name" value="HTH_MarR-typ"/>
</dbReference>
<dbReference type="Pfam" id="PF12802">
    <property type="entry name" value="MarR_2"/>
    <property type="match status" value="1"/>
</dbReference>
<comment type="caution">
    <text evidence="2">The sequence shown here is derived from an EMBL/GenBank/DDBJ whole genome shotgun (WGS) entry which is preliminary data.</text>
</comment>
<dbReference type="SMART" id="SM00347">
    <property type="entry name" value="HTH_MARR"/>
    <property type="match status" value="1"/>
</dbReference>
<dbReference type="PANTHER" id="PTHR33164">
    <property type="entry name" value="TRANSCRIPTIONAL REGULATOR, MARR FAMILY"/>
    <property type="match status" value="1"/>
</dbReference>
<dbReference type="PROSITE" id="PS50995">
    <property type="entry name" value="HTH_MARR_2"/>
    <property type="match status" value="1"/>
</dbReference>
<evidence type="ECO:0000313" key="2">
    <source>
        <dbReference type="EMBL" id="MFC4337404.1"/>
    </source>
</evidence>
<evidence type="ECO:0000259" key="1">
    <source>
        <dbReference type="PROSITE" id="PS50995"/>
    </source>
</evidence>
<dbReference type="Gene3D" id="1.10.10.10">
    <property type="entry name" value="Winged helix-like DNA-binding domain superfamily/Winged helix DNA-binding domain"/>
    <property type="match status" value="1"/>
</dbReference>
<dbReference type="RefSeq" id="WP_380624366.1">
    <property type="nucleotide sequence ID" value="NZ_JBHSDK010000030.1"/>
</dbReference>